<dbReference type="GO" id="GO:0005634">
    <property type="term" value="C:nucleus"/>
    <property type="evidence" value="ECO:0007669"/>
    <property type="project" value="TreeGrafter"/>
</dbReference>
<dbReference type="Pfam" id="PF02259">
    <property type="entry name" value="FAT"/>
    <property type="match status" value="1"/>
</dbReference>
<dbReference type="InterPro" id="IPR000403">
    <property type="entry name" value="PI3/4_kinase_cat_dom"/>
</dbReference>
<dbReference type="GO" id="GO:0035267">
    <property type="term" value="C:NuA4 histone acetyltransferase complex"/>
    <property type="evidence" value="ECO:0007669"/>
    <property type="project" value="TreeGrafter"/>
</dbReference>
<comment type="similarity">
    <text evidence="1">Belongs to the PI3/PI4-kinase family. TRA1 subfamily.</text>
</comment>
<dbReference type="InterPro" id="IPR046805">
    <property type="entry name" value="Tra1_ring"/>
</dbReference>
<evidence type="ECO:0000259" key="3">
    <source>
        <dbReference type="PROSITE" id="PS50290"/>
    </source>
</evidence>
<feature type="domain" description="FATC" evidence="5">
    <location>
        <begin position="3783"/>
        <end position="3815"/>
    </location>
</feature>
<dbReference type="InterPro" id="IPR011990">
    <property type="entry name" value="TPR-like_helical_dom_sf"/>
</dbReference>
<evidence type="ECO:0000259" key="4">
    <source>
        <dbReference type="PROSITE" id="PS51189"/>
    </source>
</evidence>
<dbReference type="SMART" id="SM00146">
    <property type="entry name" value="PI3Kc"/>
    <property type="match status" value="1"/>
</dbReference>
<feature type="compositionally biased region" description="Gly residues" evidence="2">
    <location>
        <begin position="3228"/>
        <end position="3247"/>
    </location>
</feature>
<evidence type="ECO:0000256" key="2">
    <source>
        <dbReference type="SAM" id="MobiDB-lite"/>
    </source>
</evidence>
<dbReference type="InterPro" id="IPR011989">
    <property type="entry name" value="ARM-like"/>
</dbReference>
<dbReference type="SMART" id="SM01343">
    <property type="entry name" value="FATC"/>
    <property type="match status" value="1"/>
</dbReference>
<dbReference type="CDD" id="cd05163">
    <property type="entry name" value="PIKK_TRRAP"/>
    <property type="match status" value="1"/>
</dbReference>
<evidence type="ECO:0000256" key="1">
    <source>
        <dbReference type="ARBA" id="ARBA00007234"/>
    </source>
</evidence>
<dbReference type="PROSITE" id="PS50290">
    <property type="entry name" value="PI3_4_KINASE_3"/>
    <property type="match status" value="1"/>
</dbReference>
<dbReference type="Gene3D" id="1.25.10.10">
    <property type="entry name" value="Leucine-rich Repeat Variant"/>
    <property type="match status" value="1"/>
</dbReference>
<dbReference type="Pfam" id="PF20206">
    <property type="entry name" value="Tra1_ring"/>
    <property type="match status" value="1"/>
</dbReference>
<name>A0A131Y040_IXORI</name>
<dbReference type="InterPro" id="IPR016024">
    <property type="entry name" value="ARM-type_fold"/>
</dbReference>
<feature type="region of interest" description="Disordered" evidence="2">
    <location>
        <begin position="1984"/>
        <end position="2028"/>
    </location>
</feature>
<dbReference type="SUPFAM" id="SSF56112">
    <property type="entry name" value="Protein kinase-like (PK-like)"/>
    <property type="match status" value="1"/>
</dbReference>
<dbReference type="PANTHER" id="PTHR11139:SF1">
    <property type="entry name" value="TRANSFORMATION_TRANSCRIPTION DOMAIN-ASSOCIATED PROTEIN"/>
    <property type="match status" value="1"/>
</dbReference>
<reference evidence="6" key="1">
    <citation type="submission" date="2016-02" db="EMBL/GenBank/DDBJ databases">
        <title>RNAseq analyses of the midgut from blood- or serum-fed Ixodes ricinus ticks.</title>
        <authorList>
            <person name="Perner J."/>
            <person name="Provaznik J."/>
            <person name="Schrenkova J."/>
            <person name="Urbanova V."/>
            <person name="Ribeiro J.M."/>
            <person name="Kopacek P."/>
        </authorList>
    </citation>
    <scope>NUCLEOTIDE SEQUENCE</scope>
    <source>
        <tissue evidence="6">Gut</tissue>
    </source>
</reference>
<feature type="domain" description="PI3K/PI4K catalytic" evidence="3">
    <location>
        <begin position="3459"/>
        <end position="3782"/>
    </location>
</feature>
<feature type="region of interest" description="Disordered" evidence="2">
    <location>
        <begin position="3195"/>
        <end position="3253"/>
    </location>
</feature>
<feature type="domain" description="FAT" evidence="4">
    <location>
        <begin position="2619"/>
        <end position="3185"/>
    </location>
</feature>
<proteinExistence type="evidence at transcript level"/>
<dbReference type="EMBL" id="GEFM01004565">
    <property type="protein sequence ID" value="JAP71231.1"/>
    <property type="molecule type" value="mRNA"/>
</dbReference>
<dbReference type="InterPro" id="IPR003152">
    <property type="entry name" value="FATC_dom"/>
</dbReference>
<dbReference type="InterPro" id="IPR050517">
    <property type="entry name" value="DDR_Repair_Kinase"/>
</dbReference>
<keyword evidence="6" id="KW-0418">Kinase</keyword>
<dbReference type="InterPro" id="IPR046807">
    <property type="entry name" value="Tra1_central"/>
</dbReference>
<dbReference type="InterPro" id="IPR003151">
    <property type="entry name" value="PIK-rel_kinase_FAT"/>
</dbReference>
<dbReference type="InterPro" id="IPR011009">
    <property type="entry name" value="Kinase-like_dom_sf"/>
</dbReference>
<feature type="region of interest" description="Disordered" evidence="2">
    <location>
        <begin position="462"/>
        <end position="487"/>
    </location>
</feature>
<dbReference type="GO" id="GO:0006281">
    <property type="term" value="P:DNA repair"/>
    <property type="evidence" value="ECO:0007669"/>
    <property type="project" value="TreeGrafter"/>
</dbReference>
<sequence>DPLAQINTYRSFVYMLEDPAAKDESKLKAVQELSEELETIVTSVHYPTFLDHAMRVFLRILQDGKPQFIAEHNMQQLRKLILEIIHRIPTNDHLRPYVKQVLSLMFELLKIENEENVLVCLRIIIELHKQFRPQFNPEIQQFLQFVKSIYKELPNHLNAIFEPRPALKVKDITELNLESVLQETFTLTNIQVEKKAADGSCASYNVVPRAVLSLKVLAELPIIVVLMYQLYKQSVHDDVAEFIPLILTTITLQPLAQHRMSPAFNKEVFVDFMAAQIKTLSFLAYIVKIYQDIVNAHSSQLAQGMLGLLVLCPQEVAHLRKELLIAARHILATELRNKFVGCIEQLFDENILIGTGWTAYESLRPLAYSTLADLVHHVRQHLPLRDLAAAVAVFSKNVHDESLPTSIQTMSCKLLLNLVECIRTRSDQESGNGRELLIRMLEVFVLKFKTIAKLQLPMLMQKSRQQAPQQPPQSTTPGAGPLGTSLSVPLGSTTSGSGLGCLELQASRTPSVEDAGRAAGLQFSSSLADLKEDKANNYTVVDCRSLVKTLVCGVKTITWGIGTCKVPGGSLEDKQFQPKETLVFIRLVKYALQALDIYTLQITSLSHAQTRNAAIQSAVRSKEEKEVLDHFGGVFTMMSPSTFREVFSTTIEYVVERLNKNSALQIVANFFLANRTTSPIFATILVEYLLERMEEMGSNPEKSNLYLKLFKLVFGSVSLFAAENELMLKPHLHKIVNRSMSLALSARDPYNYFLLLRALFRSIGGGSHDLLYQEFLPLLPTLLQGLNGLQSGLHKQHMKDLFVELCLTVPVRLSSLLPYLPMLMDPLVSALNGSQTLISQGLRTLELCVDNLQPDFLYEHIQPVRAELMQALWRTLRNPADSIAQVAFRVLGKFGGGNRKMMMEPQKLEYNDRDTVGPCITVYFQDHKNPISLPVDKIIETAFNALKQSGTDSFYRRQCWEIIRGFLVANLELQDDRHTMIQLFSHSSFATGEIAPTQGSLYKCTDVETRKVHKMALTGMFAAAAIKELHSQVLPFLVSLVHHYTMVAVGQQAGPLRAGPTGVGGAPGAAGTVRPPQGMDPTVLIDALAAIMAHEEKELCKVGQLALLLIAENSATILTSKERACQLPYMEYLVERMCALCYDRAWYAKSGGCFAIKCLMERLPLRWVLSHQYLFLKALLFIMMDLTGEVSNGAVDMAKANLEKMLTLCGSPVSPEGGQEDLAEAQRKSLHEVALELVRQITSPNSCVREQAMHSLEVLARVSHQSVAQLMEPHKELLVDMIPPKKHLLRHQPLNAQIGLMEGNTFCTTLQPRLFALDLTITEHKTFFTELVSLCEAEDGALQKLPCYKGCGAAALVSLRKAALRALATCHYLPCRERVFHVLYRALNARDAELQEAAFRCMSDFVSACNIDMDIVHKAIRSLLMLLGDFRQLSLSVIQRLSYLTQLFPHTFNEKLCDQLLQHLGCWLEVAARNPPRGLTTEMRQCAAIIDIFHQIPAAGPNFIRPLVTLVLKNERALMVEAGSPFHEPLVRFLSRHPTQTVEFLLSESNVQDEQLNRFLEHLLKGDRGQPFREVLEERSERLSQLLEAGEGELQHLAIRVVSLLCRRKEDFLSERPALVARLRAVWVSESFQGLLGGQGPPALSQWKEPQLLCRCLLGLVRQRPQEVELLFQLLRAFTGRFLPDFGFLREFLDQWAARKQSVEWKRAAFFRFVEAFGDPTFPQPLLAKVLQHLLVPAFAASFERGEGEQLIGGPPMPDRDFPDNVISVFINRVIDPENPFGTSDAVRILLLQFSCLLVEQASPHIHDAANKRQGIKLRRLMTFAWPCLLGKNCVDPATKYHGHLLLAHIIAKFAIHKRIVLQVFHSLLKAHAVEARTVVRQALEILTPAMPARMEDGNTMLTHWTKKIIVEEGHTLAQLVHMLQLLYRHYKVYYPVRHHLIQHMVSSVQRLGFTPNANIEHKKLAVDLAEVVIRWEMQRHREVEMSSPEAPGMKRPAGDMAGGDFKRVRNLSGPSGPKPGPDGSRPIEKHHADAVVNFLLRMACQVNETSTNIGSQGEVLSRRCVALLKTALKQDVWPNSELKLAWFDKLLTTVDAAQPNYGNICTALELLAFLLTILRNETILASFKPLQRGIAACMTCNNSKVIRSVHTLLSRLMSIFPSEPTTSNLASKYEELECLYASISKVVFEGLANYEKSASAAPSSLFGSLMILKAACVNNQCYIDRLITPFMRVLQKMAREHLTPTSQETTSMGTELLILSLDLVKNRVGVMGQEMRKAFIGTILVGLIEKSPDVKVLKAITKMVEDWVKSKSPFAVNQSPTLREKSILLVKMMQFIEKRFPDDLELNAQFLELVNYVYRDEALKGTELTSKLEPAFMAGLRCVQPSIRAKFFEVFEGSQRRRLHDRLLYIVCSQNWETIGPHFWIKQCLELVLSTAVANAPLRSAQPGALLPAATAGLLQADALDRDTLALATPLKEEPPDTEEEIEIELGEEAPVRGVLENSFRAGSDPRQQLQQLVQRQARFLESLREVRTGGFLAATAQLCHLDTTLAQHLWVELLPRLWKVLSDKQQSVLAGEIVPFLCSGSHVVQKDCHPNAIGTFVEALSQCTPPVPIKPALVKYLGRSHNLWHRACLLLEQGALERVSKGGRGGPEEPGESLDCLAELYGQLREEDLWGGLWQRRARHPETALALALEQQGCFEQAQGALEAAMARARQDHATLPASPLLQSEFRLWEEHWLRCSKELNQWDLLLDYGSSKNCANPHLVLESAWRVPNWALMKEALSQVELGCPKEQAWRVNLYRGYIAICHPEEQHLSLVERVVEVITSQCIREWRRLPHVVSHVHLPLLQAAQQIMELQEAAQIHQGLLPANAGRNTSLYDMRAIVKTWRNRLPVLSDDLSHWSDVFTWRQHHYQAIVNHYDSTPGPGPEPQANQAMLGVHASAQSIIHYGKVARKHGLTNVCLDSLSRIHTIPSVPIVDCFQKIRQQVKCYLQMSNMMGKNELQEGLDVIESTNLKYFTKDMTAEFYALKGLFLSQMGRSEEANKALSAAVQMHDTLVKAWALWGDYLETLFARDRWEARQLPLGVSALTCFLHACRHQNEPKARKYLAKVLWLLTYDDERGTLAEAADKYNAGVPPMQWLPWIPQLLTCLVRAEGRLLLNLLVQIGRVYPQAVYFPIRTLYLTLKIEQRERYKSSSEWGPEQGKPGSVHGSGQGAQSGEAPSPNTGQGGATGEGASQGGQPGGESGPIRATPSMWRCSKIMHMQRDLHPTVLSSLEGIVDQMVWFRENWYEEVLRQLRQGLAKCHAVAFENRGAVSEATVTPHTLNFLKKLVSTFGVGIENVSSVSTTFSNAASESLARRAQATAQDPVFQKMKGQFTTDFDFSVPGAMKLHNLINKLKKWIKILEAKTKLLPKSLLIEEKCRFLSNFSQQTAEVALPGEFLLPKNNHYYVRIARFMPRVEIVQKHNTAARRLYIRGQNGKIYPYLVVNDACLSDARREERVLQLLRMLNHHLDKQKETARRFLNFAVPRVVAVSPQMRLVEDNPASVSLLHVYKQRCHKRGVEHDSPLGRYYERLAAVQARGSQASHQVLRDILKDVQGSMVPRHMLRDWAQAAFQQPTHYWTFRKQFTLQLSLAGFAEFVMHLTRLNPDMMYLHQDSGLMNLSYFKFDVDDITGDLDANRPVPFRLTPNISEFITSIGVTGPMTASMIAIARCVAQPNFKVQALLRAVLRDEMIAWHKKKQDDAVAPGSAPQDMEGELLIGMVSKAVSAVMTRLQNLATFDGVDSKVSTLVAAANSHDNLCRMDPAWHPWL</sequence>
<dbReference type="SUPFAM" id="SSF48452">
    <property type="entry name" value="TPR-like"/>
    <property type="match status" value="1"/>
</dbReference>
<feature type="non-terminal residue" evidence="6">
    <location>
        <position position="1"/>
    </location>
</feature>
<feature type="compositionally biased region" description="Low complexity" evidence="2">
    <location>
        <begin position="465"/>
        <end position="487"/>
    </location>
</feature>
<dbReference type="PROSITE" id="PS51190">
    <property type="entry name" value="FATC"/>
    <property type="match status" value="1"/>
</dbReference>
<dbReference type="PROSITE" id="PS51189">
    <property type="entry name" value="FAT"/>
    <property type="match status" value="1"/>
</dbReference>
<protein>
    <submittedName>
        <fullName evidence="6">Putative histone acetyltransferase saga trrap/tra1 component pi-3 kinase superfamily protein</fullName>
    </submittedName>
</protein>
<dbReference type="PANTHER" id="PTHR11139">
    <property type="entry name" value="ATAXIA TELANGIECTASIA MUTATED ATM -RELATED"/>
    <property type="match status" value="1"/>
</dbReference>
<dbReference type="GO" id="GO:0000124">
    <property type="term" value="C:SAGA complex"/>
    <property type="evidence" value="ECO:0007669"/>
    <property type="project" value="TreeGrafter"/>
</dbReference>
<dbReference type="Pfam" id="PF20175">
    <property type="entry name" value="Tra1_central"/>
    <property type="match status" value="1"/>
</dbReference>
<dbReference type="Pfam" id="PF00454">
    <property type="entry name" value="PI3_PI4_kinase"/>
    <property type="match status" value="1"/>
</dbReference>
<evidence type="ECO:0000313" key="6">
    <source>
        <dbReference type="EMBL" id="JAP71231.1"/>
    </source>
</evidence>
<accession>A0A131Y040</accession>
<organism evidence="6">
    <name type="scientific">Ixodes ricinus</name>
    <name type="common">Common tick</name>
    <name type="synonym">Acarus ricinus</name>
    <dbReference type="NCBI Taxonomy" id="34613"/>
    <lineage>
        <taxon>Eukaryota</taxon>
        <taxon>Metazoa</taxon>
        <taxon>Ecdysozoa</taxon>
        <taxon>Arthropoda</taxon>
        <taxon>Chelicerata</taxon>
        <taxon>Arachnida</taxon>
        <taxon>Acari</taxon>
        <taxon>Parasitiformes</taxon>
        <taxon>Ixodida</taxon>
        <taxon>Ixodoidea</taxon>
        <taxon>Ixodidae</taxon>
        <taxon>Ixodinae</taxon>
        <taxon>Ixodes</taxon>
    </lineage>
</organism>
<dbReference type="GO" id="GO:0004672">
    <property type="term" value="F:protein kinase activity"/>
    <property type="evidence" value="ECO:0007669"/>
    <property type="project" value="UniProtKB-ARBA"/>
</dbReference>
<dbReference type="InterPro" id="IPR014009">
    <property type="entry name" value="PIK_FAT"/>
</dbReference>
<dbReference type="SUPFAM" id="SSF48371">
    <property type="entry name" value="ARM repeat"/>
    <property type="match status" value="3"/>
</dbReference>
<dbReference type="GO" id="GO:0006355">
    <property type="term" value="P:regulation of DNA-templated transcription"/>
    <property type="evidence" value="ECO:0007669"/>
    <property type="project" value="TreeGrafter"/>
</dbReference>
<evidence type="ECO:0000259" key="5">
    <source>
        <dbReference type="PROSITE" id="PS51190"/>
    </source>
</evidence>
<keyword evidence="6" id="KW-0808">Transferase</keyword>